<dbReference type="EMBL" id="LNYL01000051">
    <property type="protein sequence ID" value="KTD24012.1"/>
    <property type="molecule type" value="Genomic_DNA"/>
</dbReference>
<protein>
    <submittedName>
        <fullName evidence="2">Uncharacterized protein</fullName>
    </submittedName>
</protein>
<feature type="coiled-coil region" evidence="1">
    <location>
        <begin position="196"/>
        <end position="223"/>
    </location>
</feature>
<name>A0A0W0VV37_9GAMM</name>
<accession>A0A0W0VV37</accession>
<reference evidence="2 3" key="1">
    <citation type="submission" date="2015-11" db="EMBL/GenBank/DDBJ databases">
        <title>Genomic analysis of 38 Legionella species identifies large and diverse effector repertoires.</title>
        <authorList>
            <person name="Burstein D."/>
            <person name="Amaro F."/>
            <person name="Zusman T."/>
            <person name="Lifshitz Z."/>
            <person name="Cohen O."/>
            <person name="Gilbert J.A."/>
            <person name="Pupko T."/>
            <person name="Shuman H.A."/>
            <person name="Segal G."/>
        </authorList>
    </citation>
    <scope>NUCLEOTIDE SEQUENCE [LARGE SCALE GENOMIC DNA]</scope>
    <source>
        <strain evidence="2 3">PX-1-G2-E2</strain>
    </source>
</reference>
<evidence type="ECO:0000256" key="1">
    <source>
        <dbReference type="SAM" id="Coils"/>
    </source>
</evidence>
<proteinExistence type="predicted"/>
<keyword evidence="3" id="KW-1185">Reference proteome</keyword>
<evidence type="ECO:0000313" key="3">
    <source>
        <dbReference type="Proteomes" id="UP000054908"/>
    </source>
</evidence>
<organism evidence="2 3">
    <name type="scientific">Legionella maceachernii</name>
    <dbReference type="NCBI Taxonomy" id="466"/>
    <lineage>
        <taxon>Bacteria</taxon>
        <taxon>Pseudomonadati</taxon>
        <taxon>Pseudomonadota</taxon>
        <taxon>Gammaproteobacteria</taxon>
        <taxon>Legionellales</taxon>
        <taxon>Legionellaceae</taxon>
        <taxon>Legionella</taxon>
    </lineage>
</organism>
<dbReference type="OrthoDB" id="5638270at2"/>
<dbReference type="AlphaFoldDB" id="A0A0W0VV37"/>
<keyword evidence="1" id="KW-0175">Coiled coil</keyword>
<dbReference type="Proteomes" id="UP000054908">
    <property type="component" value="Unassembled WGS sequence"/>
</dbReference>
<evidence type="ECO:0000313" key="2">
    <source>
        <dbReference type="EMBL" id="KTD24012.1"/>
    </source>
</evidence>
<dbReference type="RefSeq" id="WP_058453564.1">
    <property type="nucleotide sequence ID" value="NZ_CAAAIB010000008.1"/>
</dbReference>
<sequence>MFESLVVLHCELDSKKKLSGIFQNIEERIFCFRPVTCTRQVFIFDSLSEAEKEIFDKNCATLATIGQHYELYTGFDAFEFLLKWAVGLLNPRYNYNDRFVLGKCRELWTSFCESKGTVLKDRPMAKLIPMLLEDASLIRSTIENRMEEEKISASARIKIMTDMCHARRVRRERQETLGALRFFDSYWNEEAAKATKEEMGKSIDVLGKKIQNLQKRAEIKEETVTLTCGSKEARARLTITQSAIVSCWIKRQLEHANQAIEDSEQSPFSSLA</sequence>
<comment type="caution">
    <text evidence="2">The sequence shown here is derived from an EMBL/GenBank/DDBJ whole genome shotgun (WGS) entry which is preliminary data.</text>
</comment>
<gene>
    <name evidence="2" type="ORF">Lmac_2885</name>
</gene>
<dbReference type="PATRIC" id="fig|466.6.peg.3091"/>